<keyword evidence="1" id="KW-0812">Transmembrane</keyword>
<dbReference type="PANTHER" id="PTHR38454:SF1">
    <property type="entry name" value="INTEGRAL MEMBRANE PROTEIN"/>
    <property type="match status" value="1"/>
</dbReference>
<organism evidence="2 3">
    <name type="scientific">Rohdeia mirabilis</name>
    <dbReference type="NCBI Taxonomy" id="2528008"/>
    <lineage>
        <taxon>Bacteria</taxon>
        <taxon>Pseudomonadati</taxon>
        <taxon>Planctomycetota</taxon>
        <taxon>Planctomycetia</taxon>
        <taxon>Planctomycetia incertae sedis</taxon>
        <taxon>Rohdeia</taxon>
    </lineage>
</organism>
<dbReference type="Proteomes" id="UP000319342">
    <property type="component" value="Chromosome"/>
</dbReference>
<keyword evidence="1" id="KW-0472">Membrane</keyword>
<proteinExistence type="predicted"/>
<evidence type="ECO:0000313" key="3">
    <source>
        <dbReference type="Proteomes" id="UP000319342"/>
    </source>
</evidence>
<feature type="transmembrane region" description="Helical" evidence="1">
    <location>
        <begin position="356"/>
        <end position="374"/>
    </location>
</feature>
<dbReference type="AlphaFoldDB" id="A0A518D3S8"/>
<gene>
    <name evidence="2" type="ORF">Pla163_32670</name>
</gene>
<feature type="transmembrane region" description="Helical" evidence="1">
    <location>
        <begin position="695"/>
        <end position="713"/>
    </location>
</feature>
<dbReference type="InterPro" id="IPR018580">
    <property type="entry name" value="Uncharacterised_YfhO"/>
</dbReference>
<keyword evidence="1" id="KW-1133">Transmembrane helix</keyword>
<evidence type="ECO:0000313" key="2">
    <source>
        <dbReference type="EMBL" id="QDU86118.1"/>
    </source>
</evidence>
<feature type="transmembrane region" description="Helical" evidence="1">
    <location>
        <begin position="328"/>
        <end position="349"/>
    </location>
</feature>
<evidence type="ECO:0000256" key="1">
    <source>
        <dbReference type="SAM" id="Phobius"/>
    </source>
</evidence>
<feature type="transmembrane region" description="Helical" evidence="1">
    <location>
        <begin position="118"/>
        <end position="136"/>
    </location>
</feature>
<dbReference type="RefSeq" id="WP_419186027.1">
    <property type="nucleotide sequence ID" value="NZ_CP036290.1"/>
</dbReference>
<name>A0A518D3S8_9BACT</name>
<keyword evidence="3" id="KW-1185">Reference proteome</keyword>
<sequence length="720" mass="76758">MTPSSSRATSILAWVAIAIAVSALLWEALAGGRALAPYDALGAFEPWASETDLEPTNPLLLDQPLVTMPWSAWSAQRVAAGELPLWNPHNYLGQPIHAALTGAFMWPGHWPFMVWPDWRWLALIAALELTLAGGFFQRFLRRLGASPLASTAGGIGYALCGFQVAWLGHPHTNAALLLPLALLSVERLCAARDAGRGGRRGIALVALWTFGLGVCGHAQTALHVGLVVGAYALVRLWSGPAPRLGRDGLLRLVAGGVLGLLLAAPQILPFLEYVGTSRARTAFATTDVVTEVAPWKVAVMLVDPHFWGDPLAGTYRGPGGDNLNYSELVGGFVGRVLLVLAAIGAVVAIRRRDARRIALVVAAVLGACLAWQVPPFYDVARELPLLGSTKLMRFSLVLAAALAGLGAFGLDRLLQQLPRRPRALVGGSALLVVAVELVASGRGFNPTIEPERIFAPTPTSEFLAQRGGRTVGTVGMTFAPNANLPLGVSLVGGYDSLEVDRVTDLVRLLSSAELEHEFISTIPYFDRAVPLVRALAIEHVVAREVLPAPWSQVFEGPGGLRVYSDPAPLGRAYLARGVERIDDADERLARLGAADFDPTVAVVESPVPAGVLLHERAPGRADLVRAETDRLEIACEVTAPALLVVADAWYPGWEATVDGRDVSIERVDHALRGVWLEPGDQRVEMTYRPGSFRTGLWLAAGAALVLAALLLLLPRPTSAA</sequence>
<dbReference type="PANTHER" id="PTHR38454">
    <property type="entry name" value="INTEGRAL MEMBRANE PROTEIN-RELATED"/>
    <property type="match status" value="1"/>
</dbReference>
<feature type="transmembrane region" description="Helical" evidence="1">
    <location>
        <begin position="249"/>
        <end position="268"/>
    </location>
</feature>
<dbReference type="Pfam" id="PF09586">
    <property type="entry name" value="YfhO"/>
    <property type="match status" value="1"/>
</dbReference>
<feature type="transmembrane region" description="Helical" evidence="1">
    <location>
        <begin position="148"/>
        <end position="168"/>
    </location>
</feature>
<accession>A0A518D3S8</accession>
<reference evidence="2 3" key="1">
    <citation type="submission" date="2019-02" db="EMBL/GenBank/DDBJ databases">
        <title>Deep-cultivation of Planctomycetes and their phenomic and genomic characterization uncovers novel biology.</title>
        <authorList>
            <person name="Wiegand S."/>
            <person name="Jogler M."/>
            <person name="Boedeker C."/>
            <person name="Pinto D."/>
            <person name="Vollmers J."/>
            <person name="Rivas-Marin E."/>
            <person name="Kohn T."/>
            <person name="Peeters S.H."/>
            <person name="Heuer A."/>
            <person name="Rast P."/>
            <person name="Oberbeckmann S."/>
            <person name="Bunk B."/>
            <person name="Jeske O."/>
            <person name="Meyerdierks A."/>
            <person name="Storesund J.E."/>
            <person name="Kallscheuer N."/>
            <person name="Luecker S."/>
            <person name="Lage O.M."/>
            <person name="Pohl T."/>
            <person name="Merkel B.J."/>
            <person name="Hornburger P."/>
            <person name="Mueller R.-W."/>
            <person name="Bruemmer F."/>
            <person name="Labrenz M."/>
            <person name="Spormann A.M."/>
            <person name="Op den Camp H."/>
            <person name="Overmann J."/>
            <person name="Amann R."/>
            <person name="Jetten M.S.M."/>
            <person name="Mascher T."/>
            <person name="Medema M.H."/>
            <person name="Devos D.P."/>
            <person name="Kaster A.-K."/>
            <person name="Ovreas L."/>
            <person name="Rohde M."/>
            <person name="Galperin M.Y."/>
            <person name="Jogler C."/>
        </authorList>
    </citation>
    <scope>NUCLEOTIDE SEQUENCE [LARGE SCALE GENOMIC DNA]</scope>
    <source>
        <strain evidence="2 3">Pla163</strain>
    </source>
</reference>
<protein>
    <submittedName>
        <fullName evidence="2">Bacterial membrane protein YfhO</fullName>
    </submittedName>
</protein>
<dbReference type="EMBL" id="CP036290">
    <property type="protein sequence ID" value="QDU86118.1"/>
    <property type="molecule type" value="Genomic_DNA"/>
</dbReference>
<feature type="transmembrane region" description="Helical" evidence="1">
    <location>
        <begin position="394"/>
        <end position="414"/>
    </location>
</feature>